<sequence>MDFPWRHLPGDESLVAIPLLRTMLRFRALASCMSCRISEDQVPGSRSWLLTLLAEIVNYILTFLDLLDPFFKVCITKNISLLWELFEDVCLCPPGLTPPLPSIGLKSNNKRDKNECWTQVIADDPEMEKVGNAVRALNDSRREEIFGPYRERKY</sequence>
<organism evidence="1 2">
    <name type="scientific">Bionectria ochroleuca</name>
    <name type="common">Gliocladium roseum</name>
    <dbReference type="NCBI Taxonomy" id="29856"/>
    <lineage>
        <taxon>Eukaryota</taxon>
        <taxon>Fungi</taxon>
        <taxon>Dikarya</taxon>
        <taxon>Ascomycota</taxon>
        <taxon>Pezizomycotina</taxon>
        <taxon>Sordariomycetes</taxon>
        <taxon>Hypocreomycetidae</taxon>
        <taxon>Hypocreales</taxon>
        <taxon>Bionectriaceae</taxon>
        <taxon>Clonostachys</taxon>
    </lineage>
</organism>
<name>A0ABY6UNH7_BIOOC</name>
<evidence type="ECO:0000313" key="2">
    <source>
        <dbReference type="Proteomes" id="UP000766486"/>
    </source>
</evidence>
<accession>A0ABY6UNH7</accession>
<reference evidence="1 2" key="1">
    <citation type="submission" date="2019-06" db="EMBL/GenBank/DDBJ databases">
        <authorList>
            <person name="Broberg M."/>
        </authorList>
    </citation>
    <scope>NUCLEOTIDE SEQUENCE [LARGE SCALE GENOMIC DNA]</scope>
</reference>
<dbReference type="Proteomes" id="UP000766486">
    <property type="component" value="Unassembled WGS sequence"/>
</dbReference>
<keyword evidence="2" id="KW-1185">Reference proteome</keyword>
<dbReference type="EMBL" id="CABFNS010000833">
    <property type="protein sequence ID" value="VUC31723.1"/>
    <property type="molecule type" value="Genomic_DNA"/>
</dbReference>
<proteinExistence type="predicted"/>
<protein>
    <submittedName>
        <fullName evidence="1">Uncharacterized protein</fullName>
    </submittedName>
</protein>
<evidence type="ECO:0000313" key="1">
    <source>
        <dbReference type="EMBL" id="VUC31723.1"/>
    </source>
</evidence>
<gene>
    <name evidence="1" type="ORF">CLO192961_LOCUS305720</name>
</gene>
<comment type="caution">
    <text evidence="1">The sequence shown here is derived from an EMBL/GenBank/DDBJ whole genome shotgun (WGS) entry which is preliminary data.</text>
</comment>